<dbReference type="Proteomes" id="UP000287188">
    <property type="component" value="Unassembled WGS sequence"/>
</dbReference>
<evidence type="ECO:0000313" key="1">
    <source>
        <dbReference type="EMBL" id="GCE22928.1"/>
    </source>
</evidence>
<evidence type="ECO:0000313" key="2">
    <source>
        <dbReference type="Proteomes" id="UP000287188"/>
    </source>
</evidence>
<reference evidence="2" key="1">
    <citation type="submission" date="2018-12" db="EMBL/GenBank/DDBJ databases">
        <title>Tengunoibacter tsumagoiensis gen. nov., sp. nov., Dictyobacter kobayashii sp. nov., D. alpinus sp. nov., and D. joshuensis sp. nov. and description of Dictyobacteraceae fam. nov. within the order Ktedonobacterales isolated from Tengu-no-mugimeshi.</title>
        <authorList>
            <person name="Wang C.M."/>
            <person name="Zheng Y."/>
            <person name="Sakai Y."/>
            <person name="Toyoda A."/>
            <person name="Minakuchi Y."/>
            <person name="Abe K."/>
            <person name="Yokota A."/>
            <person name="Yabe S."/>
        </authorList>
    </citation>
    <scope>NUCLEOTIDE SEQUENCE [LARGE SCALE GENOMIC DNA]</scope>
    <source>
        <strain evidence="2">Uno11</strain>
    </source>
</reference>
<gene>
    <name evidence="1" type="ORF">KDK_67280</name>
</gene>
<protein>
    <submittedName>
        <fullName evidence="1">Uncharacterized protein</fullName>
    </submittedName>
</protein>
<dbReference type="EMBL" id="BIFS01000002">
    <property type="protein sequence ID" value="GCE22928.1"/>
    <property type="molecule type" value="Genomic_DNA"/>
</dbReference>
<comment type="caution">
    <text evidence="1">The sequence shown here is derived from an EMBL/GenBank/DDBJ whole genome shotgun (WGS) entry which is preliminary data.</text>
</comment>
<accession>A0A402AUY2</accession>
<organism evidence="1 2">
    <name type="scientific">Dictyobacter kobayashii</name>
    <dbReference type="NCBI Taxonomy" id="2014872"/>
    <lineage>
        <taxon>Bacteria</taxon>
        <taxon>Bacillati</taxon>
        <taxon>Chloroflexota</taxon>
        <taxon>Ktedonobacteria</taxon>
        <taxon>Ktedonobacterales</taxon>
        <taxon>Dictyobacteraceae</taxon>
        <taxon>Dictyobacter</taxon>
    </lineage>
</organism>
<keyword evidence="2" id="KW-1185">Reference proteome</keyword>
<proteinExistence type="predicted"/>
<sequence length="405" mass="44803">MRLRKQARLCIKIGIIIILLLILEATVTQEWSINDVVRLVRGAQEVSLSLTGDDSFFFQVSPPWGKAVLDGKPVEHLPLSTNDTPISLAPGQHTLQWNAEPFPTQSCKFTVPVSSSPQQNCVLTQIADSSRADTIYMVSFPDRLSLKSLAPEQQSALLQAIQSYLDTFQAHETVQPGEPFRYNATSPIQTAAHPLAATLRFLLDTDVNMPTDCQGPLIGVHCQDGQGSDCRLICTRFFPQPDTLNGIPAWDVFVITRPTWTYRAVNAPDAAKDSLEGQAGDQQYTFLQIFWIQHTWHVLVHKAGDSSFDDPNCTLMISNILAISTNTAIQNPSFTSNQNRALGCLATIGVKEAHSQPSNAYFLWRFGVFTAVNPAAHQLQPQLPITDPRLQPVIQEIQRHPAIIS</sequence>
<name>A0A402AUY2_9CHLR</name>
<dbReference type="AlphaFoldDB" id="A0A402AUY2"/>